<evidence type="ECO:0000313" key="1">
    <source>
        <dbReference type="EMBL" id="QJH99503.1"/>
    </source>
</evidence>
<proteinExistence type="predicted"/>
<dbReference type="EMBL" id="MT144793">
    <property type="protein sequence ID" value="QJH99503.1"/>
    <property type="molecule type" value="Genomic_DNA"/>
</dbReference>
<name>A0A6M3XRX6_9ZZZZ</name>
<organism evidence="1">
    <name type="scientific">viral metagenome</name>
    <dbReference type="NCBI Taxonomy" id="1070528"/>
    <lineage>
        <taxon>unclassified sequences</taxon>
        <taxon>metagenomes</taxon>
        <taxon>organismal metagenomes</taxon>
    </lineage>
</organism>
<protein>
    <submittedName>
        <fullName evidence="1">Uncharacterized protein</fullName>
    </submittedName>
</protein>
<dbReference type="AlphaFoldDB" id="A0A6M3XRX6"/>
<accession>A0A6M3XRX6</accession>
<gene>
    <name evidence="1" type="ORF">TM448B01608_0006</name>
</gene>
<sequence length="204" mass="23954">MTMRQAKYMFQEFHLKDPHSIIKLRTSIPKLLYPIGYAIQISYKSNKWNKDENNWMDYIHWWENETLICIPERMIDEIVHPRDRSITRQTPIDLGPNRNEVTFLGHCIDFNISNEDRSGLDLDEGFEFNEKFDSEDVESMEKLQDSVCFEFLEDPGIVRGKPIMKSYVVCSPNGKIVYVIDDDTGEIYAFMNEKCRVTKHGITG</sequence>
<reference evidence="1" key="1">
    <citation type="submission" date="2020-03" db="EMBL/GenBank/DDBJ databases">
        <title>The deep terrestrial virosphere.</title>
        <authorList>
            <person name="Holmfeldt K."/>
            <person name="Nilsson E."/>
            <person name="Simone D."/>
            <person name="Lopez-Fernandez M."/>
            <person name="Wu X."/>
            <person name="de Brujin I."/>
            <person name="Lundin D."/>
            <person name="Andersson A."/>
            <person name="Bertilsson S."/>
            <person name="Dopson M."/>
        </authorList>
    </citation>
    <scope>NUCLEOTIDE SEQUENCE</scope>
    <source>
        <strain evidence="1">TM448B01608</strain>
    </source>
</reference>